<feature type="region of interest" description="Disordered" evidence="1">
    <location>
        <begin position="381"/>
        <end position="413"/>
    </location>
</feature>
<keyword evidence="2" id="KW-0812">Transmembrane</keyword>
<keyword evidence="4" id="KW-1185">Reference proteome</keyword>
<evidence type="ECO:0000256" key="2">
    <source>
        <dbReference type="SAM" id="Phobius"/>
    </source>
</evidence>
<keyword evidence="2" id="KW-1133">Transmembrane helix</keyword>
<keyword evidence="2" id="KW-0472">Membrane</keyword>
<name>A0AAD8E0L0_MYTSE</name>
<feature type="transmembrane region" description="Helical" evidence="2">
    <location>
        <begin position="91"/>
        <end position="114"/>
    </location>
</feature>
<evidence type="ECO:0000313" key="3">
    <source>
        <dbReference type="EMBL" id="KAJ8737216.1"/>
    </source>
</evidence>
<sequence length="495" mass="54729">MALNKIMVTSGIITMLQATGQMVFTSLGLAQYFCVIDFLRGLPVLVYIRVLYFHNPSSCGATVNIGEFIDSIANQAFILFRKEPFTVFRTFVINCTSLGLSIFWLISSVIIIMGGARDKQTKCMRWPWIITSAAVCALDLVASVTYANDSFHTRTLSDMMDFVGGQVNGLGGVELDTSWTSWIMVLLYSRLVLLFILNIVLIVVVIVDCNIKKEPPVTESDFIEAPRPAPVQAQAAPQTPVPVPVPTTVSTGVQATPPQERRTPTIITTDEVSDRDEELASLPSERITTRIPRAGLSRSFRRMKAFLFRKSPSPEVHVRVIRSDPDSLQASPERSPRAQHADVDLDKKRTVNFPESLMSLPQRLENIIAEQQRRLDRAVVDTGRASPPRASQSLPQLATAASQPDGRGRRGTTAELQGQLPWAYIPASSHRMRDQLPPDEDLPPVPLPDYTALQSVRKASVHRAASSLSSLTQKKDYVTSSRSVRSALNQADVLY</sequence>
<feature type="region of interest" description="Disordered" evidence="1">
    <location>
        <begin position="324"/>
        <end position="343"/>
    </location>
</feature>
<feature type="compositionally biased region" description="Polar residues" evidence="1">
    <location>
        <begin position="389"/>
        <end position="402"/>
    </location>
</feature>
<feature type="transmembrane region" description="Helical" evidence="2">
    <location>
        <begin position="126"/>
        <end position="147"/>
    </location>
</feature>
<feature type="transmembrane region" description="Helical" evidence="2">
    <location>
        <begin position="182"/>
        <end position="207"/>
    </location>
</feature>
<proteinExistence type="predicted"/>
<feature type="region of interest" description="Disordered" evidence="1">
    <location>
        <begin position="430"/>
        <end position="449"/>
    </location>
</feature>
<dbReference type="AlphaFoldDB" id="A0AAD8E0L0"/>
<evidence type="ECO:0000256" key="1">
    <source>
        <dbReference type="SAM" id="MobiDB-lite"/>
    </source>
</evidence>
<organism evidence="3 4">
    <name type="scientific">Mythimna separata</name>
    <name type="common">Oriental armyworm</name>
    <name type="synonym">Pseudaletia separata</name>
    <dbReference type="NCBI Taxonomy" id="271217"/>
    <lineage>
        <taxon>Eukaryota</taxon>
        <taxon>Metazoa</taxon>
        <taxon>Ecdysozoa</taxon>
        <taxon>Arthropoda</taxon>
        <taxon>Hexapoda</taxon>
        <taxon>Insecta</taxon>
        <taxon>Pterygota</taxon>
        <taxon>Neoptera</taxon>
        <taxon>Endopterygota</taxon>
        <taxon>Lepidoptera</taxon>
        <taxon>Glossata</taxon>
        <taxon>Ditrysia</taxon>
        <taxon>Noctuoidea</taxon>
        <taxon>Noctuidae</taxon>
        <taxon>Noctuinae</taxon>
        <taxon>Hadenini</taxon>
        <taxon>Mythimna</taxon>
    </lineage>
</organism>
<feature type="compositionally biased region" description="Basic and acidic residues" evidence="1">
    <location>
        <begin position="334"/>
        <end position="343"/>
    </location>
</feature>
<reference evidence="3" key="1">
    <citation type="submission" date="2023-03" db="EMBL/GenBank/DDBJ databases">
        <title>Chromosome-level genomes of two armyworms, Mythimna separata and Mythimna loreyi, provide insights into the biosynthesis and reception of sex pheromones.</title>
        <authorList>
            <person name="Zhao H."/>
        </authorList>
    </citation>
    <scope>NUCLEOTIDE SEQUENCE</scope>
    <source>
        <strain evidence="3">BeijingLab</strain>
        <tissue evidence="3">Pupa</tissue>
    </source>
</reference>
<gene>
    <name evidence="3" type="ORF">PYW07_000487</name>
</gene>
<evidence type="ECO:0000313" key="4">
    <source>
        <dbReference type="Proteomes" id="UP001231518"/>
    </source>
</evidence>
<protein>
    <submittedName>
        <fullName evidence="3">Uncharacterized protein</fullName>
    </submittedName>
</protein>
<dbReference type="Proteomes" id="UP001231518">
    <property type="component" value="Chromosome 1"/>
</dbReference>
<dbReference type="EMBL" id="JARGEI010000001">
    <property type="protein sequence ID" value="KAJ8737216.1"/>
    <property type="molecule type" value="Genomic_DNA"/>
</dbReference>
<accession>A0AAD8E0L0</accession>
<comment type="caution">
    <text evidence="3">The sequence shown here is derived from an EMBL/GenBank/DDBJ whole genome shotgun (WGS) entry which is preliminary data.</text>
</comment>